<gene>
    <name evidence="3" type="ORF">SLEP1_g19651</name>
</gene>
<feature type="region of interest" description="Disordered" evidence="1">
    <location>
        <begin position="25"/>
        <end position="48"/>
    </location>
</feature>
<evidence type="ECO:0000256" key="1">
    <source>
        <dbReference type="SAM" id="MobiDB-lite"/>
    </source>
</evidence>
<name>A0AAV5J7N9_9ROSI</name>
<dbReference type="AlphaFoldDB" id="A0AAV5J7N9"/>
<feature type="transmembrane region" description="Helical" evidence="2">
    <location>
        <begin position="77"/>
        <end position="96"/>
    </location>
</feature>
<proteinExistence type="predicted"/>
<keyword evidence="2" id="KW-0472">Membrane</keyword>
<protein>
    <submittedName>
        <fullName evidence="3">Uncharacterized protein</fullName>
    </submittedName>
</protein>
<comment type="caution">
    <text evidence="3">The sequence shown here is derived from an EMBL/GenBank/DDBJ whole genome shotgun (WGS) entry which is preliminary data.</text>
</comment>
<reference evidence="3 4" key="1">
    <citation type="journal article" date="2021" name="Commun. Biol.">
        <title>The genome of Shorea leprosula (Dipterocarpaceae) highlights the ecological relevance of drought in aseasonal tropical rainforests.</title>
        <authorList>
            <person name="Ng K.K.S."/>
            <person name="Kobayashi M.J."/>
            <person name="Fawcett J.A."/>
            <person name="Hatakeyama M."/>
            <person name="Paape T."/>
            <person name="Ng C.H."/>
            <person name="Ang C.C."/>
            <person name="Tnah L.H."/>
            <person name="Lee C.T."/>
            <person name="Nishiyama T."/>
            <person name="Sese J."/>
            <person name="O'Brien M.J."/>
            <person name="Copetti D."/>
            <person name="Mohd Noor M.I."/>
            <person name="Ong R.C."/>
            <person name="Putra M."/>
            <person name="Sireger I.Z."/>
            <person name="Indrioko S."/>
            <person name="Kosugi Y."/>
            <person name="Izuno A."/>
            <person name="Isagi Y."/>
            <person name="Lee S.L."/>
            <person name="Shimizu K.K."/>
        </authorList>
    </citation>
    <scope>NUCLEOTIDE SEQUENCE [LARGE SCALE GENOMIC DNA]</scope>
    <source>
        <strain evidence="3">214</strain>
    </source>
</reference>
<dbReference type="EMBL" id="BPVZ01000028">
    <property type="protein sequence ID" value="GKV07955.1"/>
    <property type="molecule type" value="Genomic_DNA"/>
</dbReference>
<keyword evidence="4" id="KW-1185">Reference proteome</keyword>
<keyword evidence="2" id="KW-1133">Transmembrane helix</keyword>
<accession>A0AAV5J7N9</accession>
<sequence length="99" mass="10708">MGSCVSVEKSSEASDMKVRLPFGSKTENLTIPPSPVKEKQTNGDLPVISQPPPSTVKDFGTLISLVFACSVMKKINLMDALFFIFAGVVFLCHVDVDVM</sequence>
<keyword evidence="2" id="KW-0812">Transmembrane</keyword>
<evidence type="ECO:0000313" key="3">
    <source>
        <dbReference type="EMBL" id="GKV07955.1"/>
    </source>
</evidence>
<dbReference type="Proteomes" id="UP001054252">
    <property type="component" value="Unassembled WGS sequence"/>
</dbReference>
<evidence type="ECO:0000256" key="2">
    <source>
        <dbReference type="SAM" id="Phobius"/>
    </source>
</evidence>
<evidence type="ECO:0000313" key="4">
    <source>
        <dbReference type="Proteomes" id="UP001054252"/>
    </source>
</evidence>
<organism evidence="3 4">
    <name type="scientific">Rubroshorea leprosula</name>
    <dbReference type="NCBI Taxonomy" id="152421"/>
    <lineage>
        <taxon>Eukaryota</taxon>
        <taxon>Viridiplantae</taxon>
        <taxon>Streptophyta</taxon>
        <taxon>Embryophyta</taxon>
        <taxon>Tracheophyta</taxon>
        <taxon>Spermatophyta</taxon>
        <taxon>Magnoliopsida</taxon>
        <taxon>eudicotyledons</taxon>
        <taxon>Gunneridae</taxon>
        <taxon>Pentapetalae</taxon>
        <taxon>rosids</taxon>
        <taxon>malvids</taxon>
        <taxon>Malvales</taxon>
        <taxon>Dipterocarpaceae</taxon>
        <taxon>Rubroshorea</taxon>
    </lineage>
</organism>